<protein>
    <submittedName>
        <fullName evidence="3">Opacity protein-like surface antigen</fullName>
    </submittedName>
</protein>
<proteinExistence type="inferred from homology"/>
<comment type="similarity">
    <text evidence="1">Belongs to the Omp25/RopB family.</text>
</comment>
<gene>
    <name evidence="3" type="ORF">QOZ94_000089</name>
</gene>
<feature type="chain" id="PRO_5045527879" evidence="2">
    <location>
        <begin position="26"/>
        <end position="585"/>
    </location>
</feature>
<dbReference type="PANTHER" id="PTHR34001">
    <property type="entry name" value="BLL7405 PROTEIN"/>
    <property type="match status" value="1"/>
</dbReference>
<evidence type="ECO:0000256" key="1">
    <source>
        <dbReference type="ARBA" id="ARBA00038306"/>
    </source>
</evidence>
<keyword evidence="4" id="KW-1185">Reference proteome</keyword>
<evidence type="ECO:0000256" key="2">
    <source>
        <dbReference type="SAM" id="SignalP"/>
    </source>
</evidence>
<evidence type="ECO:0000313" key="4">
    <source>
        <dbReference type="Proteomes" id="UP001241747"/>
    </source>
</evidence>
<evidence type="ECO:0000313" key="3">
    <source>
        <dbReference type="EMBL" id="MDQ0503319.1"/>
    </source>
</evidence>
<dbReference type="Proteomes" id="UP001241747">
    <property type="component" value="Unassembled WGS sequence"/>
</dbReference>
<dbReference type="PANTHER" id="PTHR34001:SF3">
    <property type="entry name" value="BLL7405 PROTEIN"/>
    <property type="match status" value="1"/>
</dbReference>
<dbReference type="EMBL" id="JAUSVY010000001">
    <property type="protein sequence ID" value="MDQ0503319.1"/>
    <property type="molecule type" value="Genomic_DNA"/>
</dbReference>
<dbReference type="Gene3D" id="2.40.160.20">
    <property type="match status" value="2"/>
</dbReference>
<reference evidence="3 4" key="1">
    <citation type="submission" date="2023-07" db="EMBL/GenBank/DDBJ databases">
        <title>Genomic Encyclopedia of Type Strains, Phase IV (KMG-IV): sequencing the most valuable type-strain genomes for metagenomic binning, comparative biology and taxonomic classification.</title>
        <authorList>
            <person name="Goeker M."/>
        </authorList>
    </citation>
    <scope>NUCLEOTIDE SEQUENCE [LARGE SCALE GENOMIC DNA]</scope>
    <source>
        <strain evidence="3 4">DSM 3770</strain>
    </source>
</reference>
<dbReference type="InterPro" id="IPR051692">
    <property type="entry name" value="OMP-like"/>
</dbReference>
<name>A0ABU0L833_XANAG</name>
<sequence>MHRLRLFNMLTIGVSAAFSVAPVLAADLTPYKAPAPPPPAWSGFYAGLNVGYGWGTSSSAQTTGIPLVDNIATDPFWGTPYGFTAGANSGRAGLNPSGIIGGVQAGYNVQWAESIIAGIEVDIQGAGISGSGGTAGVARFGPDASGLTDTAAGGGGVSSGIDWLGTARARVGYLATPGILVYATGGLAYGGVTTTQSSTLAFADSQPFTYPTFGGTAHAAATRVGWTVGGGGEWLFAPGWSVKTEALYYNLGSATFNGAAVGATDPDGTNTSGGVPGALLFASLPSTRITYDGVIVRAGVNYHFNGSAPAPAPAADTAPSWTGLYGGLNAGYGWGTSGTADTTAIPLIDNLADDPFWLTPAGFTAAASSGGASLSPSGFVGGVQVGYNYQWSANVVAGVEADIQGAGISGSGSYAGVAQYGPDASGLVDTATGAGTITASIDWLGTVRARAGYLMTPGLLLYATGGLAYGGVSASAVHTLAFADSVPYAFPTFGGVGGGSQTRMGWTAGGGGEWLLGARWSLKAEALYYNLGSESFAASPVGAIDPEGNSLAGAVLGATMFANVPVTRVTYDGVIVRAGVNYRFN</sequence>
<feature type="signal peptide" evidence="2">
    <location>
        <begin position="1"/>
        <end position="25"/>
    </location>
</feature>
<dbReference type="InterPro" id="IPR011250">
    <property type="entry name" value="OMP/PagP_B-barrel"/>
</dbReference>
<dbReference type="RefSeq" id="WP_394085820.1">
    <property type="nucleotide sequence ID" value="NZ_JBAFWJ010000011.1"/>
</dbReference>
<dbReference type="SUPFAM" id="SSF56925">
    <property type="entry name" value="OMPA-like"/>
    <property type="match status" value="2"/>
</dbReference>
<keyword evidence="2" id="KW-0732">Signal</keyword>
<accession>A0ABU0L833</accession>
<organism evidence="3 4">
    <name type="scientific">Xanthobacter agilis</name>
    <dbReference type="NCBI Taxonomy" id="47492"/>
    <lineage>
        <taxon>Bacteria</taxon>
        <taxon>Pseudomonadati</taxon>
        <taxon>Pseudomonadota</taxon>
        <taxon>Alphaproteobacteria</taxon>
        <taxon>Hyphomicrobiales</taxon>
        <taxon>Xanthobacteraceae</taxon>
        <taxon>Xanthobacter</taxon>
    </lineage>
</organism>
<comment type="caution">
    <text evidence="3">The sequence shown here is derived from an EMBL/GenBank/DDBJ whole genome shotgun (WGS) entry which is preliminary data.</text>
</comment>